<feature type="compositionally biased region" description="Polar residues" evidence="11">
    <location>
        <begin position="492"/>
        <end position="503"/>
    </location>
</feature>
<evidence type="ECO:0000256" key="10">
    <source>
        <dbReference type="RuleBase" id="RU004020"/>
    </source>
</evidence>
<feature type="region of interest" description="Disordered" evidence="11">
    <location>
        <begin position="1"/>
        <end position="26"/>
    </location>
</feature>
<evidence type="ECO:0000256" key="1">
    <source>
        <dbReference type="ARBA" id="ARBA00004123"/>
    </source>
</evidence>
<sequence length="572" mass="64695">MSNSIQSISKPLSRPTTPTASNAPQSSVKKTAFVHKLYSMLQDESISHLIWWSRPSDPNVFAINPGSEFSQVLTTYFKHGNVSSFVRQLHMYGFHKVFDENEGNNIQGINNNRKEVLWEFRHSTDCFKRGDESGLVNIKRRSSNRNTSEADQAIYNQERLQNYHLQQQQYQLQQHQYQQQQHQHHYPQHQPLQFHEYPQIYNPSVVPQQYSFNNQIQPSPSLIQKSSKSSIALPPDQPLHQSYPIPLPQQQIQSQSPNFQNTPPTFTKLDPFALQRSEPLKFNETLSSTSQQPRQASILIDPLNPSPASQRTHSILLDPLSSQQLPTPHLQQTSSHHSLPYHTPPSHRQPQSRSIPAEQPDHKTSIPNIAHLTNQLRPSILEAHHQFRSPTPPTYNNFNSNSNTNNKNTSISSTSTTFGSIYSNNSSISSMSSRNSHVLNHSSIVDIPNSPISQYPQGSVSSRIGTISNLSTTSLNSLNSIEENRTLRQIPSSASIQPINETAPSVLPRINFPPEEERKKSRLKVSDLLASSSGSDNDSSGEDERINVGNEKDIQKSSRKRLKVDEDKEEKN</sequence>
<dbReference type="GO" id="GO:0005634">
    <property type="term" value="C:nucleus"/>
    <property type="evidence" value="ECO:0007669"/>
    <property type="project" value="UniProtKB-SubCell"/>
</dbReference>
<evidence type="ECO:0000256" key="6">
    <source>
        <dbReference type="ARBA" id="ARBA00059868"/>
    </source>
</evidence>
<feature type="compositionally biased region" description="Low complexity" evidence="11">
    <location>
        <begin position="526"/>
        <end position="538"/>
    </location>
</feature>
<feature type="compositionally biased region" description="Polar residues" evidence="11">
    <location>
        <begin position="323"/>
        <end position="337"/>
    </location>
</feature>
<reference evidence="13" key="2">
    <citation type="submission" date="2021-01" db="EMBL/GenBank/DDBJ databases">
        <authorList>
            <person name="Schikora-Tamarit M.A."/>
        </authorList>
    </citation>
    <scope>NUCLEOTIDE SEQUENCE</scope>
    <source>
        <strain evidence="13">CBS6341</strain>
    </source>
</reference>
<feature type="compositionally biased region" description="Basic and acidic residues" evidence="11">
    <location>
        <begin position="563"/>
        <end position="572"/>
    </location>
</feature>
<protein>
    <recommendedName>
        <fullName evidence="8">Heat shock transcription factor</fullName>
    </recommendedName>
    <alternativeName>
        <fullName evidence="9">Heat shock factor protein</fullName>
    </alternativeName>
</protein>
<feature type="region of interest" description="Disordered" evidence="11">
    <location>
        <begin position="386"/>
        <end position="413"/>
    </location>
</feature>
<comment type="similarity">
    <text evidence="10">Belongs to the HSF family.</text>
</comment>
<keyword evidence="3" id="KW-0238">DNA-binding</keyword>
<dbReference type="InterPro" id="IPR036388">
    <property type="entry name" value="WH-like_DNA-bd_sf"/>
</dbReference>
<dbReference type="GO" id="GO:0043565">
    <property type="term" value="F:sequence-specific DNA binding"/>
    <property type="evidence" value="ECO:0007669"/>
    <property type="project" value="InterPro"/>
</dbReference>
<reference evidence="13" key="1">
    <citation type="journal article" date="2021" name="Open Biol.">
        <title>Shared evolutionary footprints suggest mitochondrial oxidative damage underlies multiple complex I losses in fungi.</title>
        <authorList>
            <person name="Schikora-Tamarit M.A."/>
            <person name="Marcet-Houben M."/>
            <person name="Nosek J."/>
            <person name="Gabaldon T."/>
        </authorList>
    </citation>
    <scope>NUCLEOTIDE SEQUENCE</scope>
    <source>
        <strain evidence="13">CBS6341</strain>
    </source>
</reference>
<feature type="region of interest" description="Disordered" evidence="11">
    <location>
        <begin position="323"/>
        <end position="365"/>
    </location>
</feature>
<feature type="compositionally biased region" description="Basic and acidic residues" evidence="11">
    <location>
        <begin position="542"/>
        <end position="556"/>
    </location>
</feature>
<dbReference type="InterPro" id="IPR036390">
    <property type="entry name" value="WH_DNA-bd_sf"/>
</dbReference>
<gene>
    <name evidence="13" type="ORF">WICMUC_003426</name>
</gene>
<evidence type="ECO:0000259" key="12">
    <source>
        <dbReference type="PROSITE" id="PS00434"/>
    </source>
</evidence>
<proteinExistence type="inferred from homology"/>
<dbReference type="InterPro" id="IPR000232">
    <property type="entry name" value="HSF_DNA-bd"/>
</dbReference>
<feature type="domain" description="HSF-type DNA-binding" evidence="12">
    <location>
        <begin position="73"/>
        <end position="97"/>
    </location>
</feature>
<dbReference type="SMART" id="SM00415">
    <property type="entry name" value="HSF"/>
    <property type="match status" value="1"/>
</dbReference>
<evidence type="ECO:0000256" key="9">
    <source>
        <dbReference type="ARBA" id="ARBA00084017"/>
    </source>
</evidence>
<organism evidence="13 14">
    <name type="scientific">Wickerhamomyces mucosus</name>
    <dbReference type="NCBI Taxonomy" id="1378264"/>
    <lineage>
        <taxon>Eukaryota</taxon>
        <taxon>Fungi</taxon>
        <taxon>Dikarya</taxon>
        <taxon>Ascomycota</taxon>
        <taxon>Saccharomycotina</taxon>
        <taxon>Saccharomycetes</taxon>
        <taxon>Phaffomycetales</taxon>
        <taxon>Wickerhamomycetaceae</taxon>
        <taxon>Wickerhamomyces</taxon>
    </lineage>
</organism>
<accession>A0A9P8PML7</accession>
<dbReference type="Pfam" id="PF00447">
    <property type="entry name" value="HSF_DNA-bind"/>
    <property type="match status" value="1"/>
</dbReference>
<evidence type="ECO:0000256" key="3">
    <source>
        <dbReference type="ARBA" id="ARBA00023125"/>
    </source>
</evidence>
<comment type="subcellular location">
    <subcellularLocation>
        <location evidence="1">Nucleus</location>
    </subcellularLocation>
</comment>
<feature type="compositionally biased region" description="Low complexity" evidence="11">
    <location>
        <begin position="216"/>
        <end position="231"/>
    </location>
</feature>
<feature type="region of interest" description="Disordered" evidence="11">
    <location>
        <begin position="216"/>
        <end position="244"/>
    </location>
</feature>
<dbReference type="EMBL" id="JAEUBF010000905">
    <property type="protein sequence ID" value="KAH3674184.1"/>
    <property type="molecule type" value="Genomic_DNA"/>
</dbReference>
<keyword evidence="2" id="KW-0805">Transcription regulation</keyword>
<evidence type="ECO:0000256" key="2">
    <source>
        <dbReference type="ARBA" id="ARBA00023015"/>
    </source>
</evidence>
<keyword evidence="5" id="KW-0539">Nucleus</keyword>
<dbReference type="PROSITE" id="PS00434">
    <property type="entry name" value="HSF_DOMAIN"/>
    <property type="match status" value="1"/>
</dbReference>
<evidence type="ECO:0000313" key="14">
    <source>
        <dbReference type="Proteomes" id="UP000769528"/>
    </source>
</evidence>
<name>A0A9P8PML7_9ASCO</name>
<comment type="caution">
    <text evidence="13">The sequence shown here is derived from an EMBL/GenBank/DDBJ whole genome shotgun (WGS) entry which is preliminary data.</text>
</comment>
<dbReference type="Proteomes" id="UP000769528">
    <property type="component" value="Unassembled WGS sequence"/>
</dbReference>
<dbReference type="PANTHER" id="PTHR10015">
    <property type="entry name" value="HEAT SHOCK TRANSCRIPTION FACTOR"/>
    <property type="match status" value="1"/>
</dbReference>
<dbReference type="PANTHER" id="PTHR10015:SF396">
    <property type="entry name" value="FLOCCULATION SUPPRESSION PROTEIN"/>
    <property type="match status" value="1"/>
</dbReference>
<dbReference type="FunFam" id="1.10.10.10:FF:000027">
    <property type="entry name" value="Heat shock transcription factor 1"/>
    <property type="match status" value="1"/>
</dbReference>
<dbReference type="SUPFAM" id="SSF46785">
    <property type="entry name" value="Winged helix' DNA-binding domain"/>
    <property type="match status" value="1"/>
</dbReference>
<comment type="subunit">
    <text evidence="7">Homotrimer. Homotrimerization increases the affinity of HSF1 to DNA.</text>
</comment>
<dbReference type="GO" id="GO:0032993">
    <property type="term" value="C:protein-DNA complex"/>
    <property type="evidence" value="ECO:0007669"/>
    <property type="project" value="UniProtKB-ARBA"/>
</dbReference>
<evidence type="ECO:0000256" key="5">
    <source>
        <dbReference type="ARBA" id="ARBA00023242"/>
    </source>
</evidence>
<comment type="function">
    <text evidence="6">DNA-binding transcription factor that specifically binds heat shock promoter elements (HSE) and activates transcription.</text>
</comment>
<dbReference type="Gene3D" id="1.10.10.10">
    <property type="entry name" value="Winged helix-like DNA-binding domain superfamily/Winged helix DNA-binding domain"/>
    <property type="match status" value="1"/>
</dbReference>
<keyword evidence="4" id="KW-0804">Transcription</keyword>
<evidence type="ECO:0000313" key="13">
    <source>
        <dbReference type="EMBL" id="KAH3674184.1"/>
    </source>
</evidence>
<evidence type="ECO:0000256" key="11">
    <source>
        <dbReference type="SAM" id="MobiDB-lite"/>
    </source>
</evidence>
<dbReference type="PRINTS" id="PR00056">
    <property type="entry name" value="HSFDOMAIN"/>
</dbReference>
<dbReference type="GO" id="GO:0003700">
    <property type="term" value="F:DNA-binding transcription factor activity"/>
    <property type="evidence" value="ECO:0007669"/>
    <property type="project" value="InterPro"/>
</dbReference>
<evidence type="ECO:0000256" key="7">
    <source>
        <dbReference type="ARBA" id="ARBA00062447"/>
    </source>
</evidence>
<dbReference type="AlphaFoldDB" id="A0A9P8PML7"/>
<evidence type="ECO:0000256" key="8">
    <source>
        <dbReference type="ARBA" id="ARBA00068818"/>
    </source>
</evidence>
<dbReference type="OrthoDB" id="60033at2759"/>
<keyword evidence="14" id="KW-1185">Reference proteome</keyword>
<evidence type="ECO:0000256" key="4">
    <source>
        <dbReference type="ARBA" id="ARBA00023163"/>
    </source>
</evidence>
<feature type="compositionally biased region" description="Low complexity" evidence="11">
    <location>
        <begin position="394"/>
        <end position="413"/>
    </location>
</feature>
<feature type="region of interest" description="Disordered" evidence="11">
    <location>
        <begin position="492"/>
        <end position="572"/>
    </location>
</feature>